<proteinExistence type="predicted"/>
<gene>
    <name evidence="2" type="ORF">Q8X39_02950</name>
</gene>
<evidence type="ECO:0000313" key="2">
    <source>
        <dbReference type="EMBL" id="MDP4299578.1"/>
    </source>
</evidence>
<organism evidence="2 3">
    <name type="scientific">Leptothrix discophora</name>
    <dbReference type="NCBI Taxonomy" id="89"/>
    <lineage>
        <taxon>Bacteria</taxon>
        <taxon>Pseudomonadati</taxon>
        <taxon>Pseudomonadota</taxon>
        <taxon>Betaproteobacteria</taxon>
        <taxon>Burkholderiales</taxon>
        <taxon>Sphaerotilaceae</taxon>
        <taxon>Leptothrix</taxon>
    </lineage>
</organism>
<dbReference type="EMBL" id="JAUZEE010000001">
    <property type="protein sequence ID" value="MDP4299578.1"/>
    <property type="molecule type" value="Genomic_DNA"/>
</dbReference>
<keyword evidence="3" id="KW-1185">Reference proteome</keyword>
<sequence length="419" mass="44484">MQTPSTPPRPRLEIRRLAWACAFALAGFQAQAHDLSQDPLPAAAGWRLGAAAAVTGIAASGDSAWPATGWRGLPGSGRAPDGRRGLGLEHATVDLAGAIVPSAGTRLGAVFAAGRHGSGQVHAEAARIEARTDLGLDRLALQLGRDRVPLGPVLTSAGHVDRHAQVPAIKRVTLDGDWIADGLNLRWQRGVTAGLQGLDLGLWRSRSWPGAASAGWTPALHLEGGWDRWRADLSYARLRPQGRGVPVTGATAVHSHDTPDCRLGTVNLVCFDGRSELLGASLSWDPHEQPWAVTLGGLLQREQGHLASSLGQAEVRSRTRGGWLDLQWRLGEPWLAGLRLEHAQASHRLSGPGASRVATEAGLLPNTPVRRAAASLTWSAAPDWRLGAEAGTESSSLPSTRWIGLRAIWSRRDVAGLSW</sequence>
<name>A0ABT9FZB4_LEPDI</name>
<evidence type="ECO:0000313" key="3">
    <source>
        <dbReference type="Proteomes" id="UP001235760"/>
    </source>
</evidence>
<feature type="chain" id="PRO_5046509693" evidence="1">
    <location>
        <begin position="33"/>
        <end position="419"/>
    </location>
</feature>
<protein>
    <submittedName>
        <fullName evidence="2">Uncharacterized protein</fullName>
    </submittedName>
</protein>
<keyword evidence="1" id="KW-0732">Signal</keyword>
<dbReference type="RefSeq" id="WP_305748114.1">
    <property type="nucleotide sequence ID" value="NZ_JAUZEE010000001.1"/>
</dbReference>
<evidence type="ECO:0000256" key="1">
    <source>
        <dbReference type="SAM" id="SignalP"/>
    </source>
</evidence>
<feature type="signal peptide" evidence="1">
    <location>
        <begin position="1"/>
        <end position="32"/>
    </location>
</feature>
<dbReference type="SUPFAM" id="SSF56935">
    <property type="entry name" value="Porins"/>
    <property type="match status" value="1"/>
</dbReference>
<reference evidence="2 3" key="1">
    <citation type="submission" date="2023-08" db="EMBL/GenBank/DDBJ databases">
        <authorList>
            <person name="Roldan D.M."/>
            <person name="Menes R.J."/>
        </authorList>
    </citation>
    <scope>NUCLEOTIDE SEQUENCE [LARGE SCALE GENOMIC DNA]</scope>
    <source>
        <strain evidence="2 3">CCM 2812</strain>
    </source>
</reference>
<comment type="caution">
    <text evidence="2">The sequence shown here is derived from an EMBL/GenBank/DDBJ whole genome shotgun (WGS) entry which is preliminary data.</text>
</comment>
<dbReference type="Proteomes" id="UP001235760">
    <property type="component" value="Unassembled WGS sequence"/>
</dbReference>
<accession>A0ABT9FZB4</accession>